<reference evidence="3" key="1">
    <citation type="submission" date="2015-07" db="EMBL/GenBank/DDBJ databases">
        <title>MeaNS - Measles Nucleotide Surveillance Program.</title>
        <authorList>
            <person name="Tran T."/>
            <person name="Druce J."/>
        </authorList>
    </citation>
    <scope>NUCLEOTIDE SEQUENCE</scope>
    <source>
        <strain evidence="3">UCB-OBI-ISO-001</strain>
        <tissue evidence="3">Gonad</tissue>
    </source>
</reference>
<feature type="signal peptide" evidence="1">
    <location>
        <begin position="1"/>
        <end position="23"/>
    </location>
</feature>
<feature type="chain" id="PRO_5005584152" description="LolA-like domain-containing protein" evidence="1">
    <location>
        <begin position="24"/>
        <end position="239"/>
    </location>
</feature>
<evidence type="ECO:0000256" key="1">
    <source>
        <dbReference type="SAM" id="SignalP"/>
    </source>
</evidence>
<dbReference type="PANTHER" id="PTHR36902:SF1">
    <property type="entry name" value="ENRICHED IN SURFACE-LABELED PROTEOME PROTEIN 9"/>
    <property type="match status" value="1"/>
</dbReference>
<name>A0A0L8I4C1_OCTBM</name>
<organism evidence="3">
    <name type="scientific">Octopus bimaculoides</name>
    <name type="common">California two-spotted octopus</name>
    <dbReference type="NCBI Taxonomy" id="37653"/>
    <lineage>
        <taxon>Eukaryota</taxon>
        <taxon>Metazoa</taxon>
        <taxon>Spiralia</taxon>
        <taxon>Lophotrochozoa</taxon>
        <taxon>Mollusca</taxon>
        <taxon>Cephalopoda</taxon>
        <taxon>Coleoidea</taxon>
        <taxon>Octopodiformes</taxon>
        <taxon>Octopoda</taxon>
        <taxon>Incirrata</taxon>
        <taxon>Octopodidae</taxon>
        <taxon>Octopus</taxon>
    </lineage>
</organism>
<accession>A0A0L8I4C1</accession>
<evidence type="ECO:0000313" key="3">
    <source>
        <dbReference type="EMBL" id="KOF96326.1"/>
    </source>
</evidence>
<dbReference type="AlphaFoldDB" id="A0A0L8I4C1"/>
<dbReference type="InterPro" id="IPR058831">
    <property type="entry name" value="LolA-like_dom_2nd"/>
</dbReference>
<feature type="domain" description="LolA-like" evidence="2">
    <location>
        <begin position="39"/>
        <end position="231"/>
    </location>
</feature>
<protein>
    <recommendedName>
        <fullName evidence="2">LolA-like domain-containing protein</fullName>
    </recommendedName>
</protein>
<dbReference type="PANTHER" id="PTHR36902">
    <property type="entry name" value="ENRICHED IN SURFACE-LABELED PROTEOME PROTEIN 9"/>
    <property type="match status" value="1"/>
</dbReference>
<dbReference type="Pfam" id="PF25898">
    <property type="entry name" value="LolA_2nd_metazoa"/>
    <property type="match status" value="1"/>
</dbReference>
<sequence length="239" mass="27713">MMKFQSFIFIACLCLHNFKNAYSKEVCEKPISPEGEVGPFINIPNQFYFNLEATFEDKKEVTSFVEYYDHPGLRGLITQKENGDQESIYYSFQTNEVFTVKDSFCTVSDLGTDQNTLIIGQPGNGSAVMFSPARMLFLEDRGVYMGTVTIRGIPCFHWKSCQEWKMLSAKMNVNWYFAVDNYWSTAQSSNYHIPVRCDVDGIAKFTPFHHIYDFFHFRSGLPDDPTIFEVSNLYIYFLF</sequence>
<dbReference type="EMBL" id="KQ416600">
    <property type="protein sequence ID" value="KOF96326.1"/>
    <property type="molecule type" value="Genomic_DNA"/>
</dbReference>
<keyword evidence="1" id="KW-0732">Signal</keyword>
<dbReference type="OrthoDB" id="5983572at2759"/>
<proteinExistence type="predicted"/>
<gene>
    <name evidence="3" type="ORF">OCBIM_22035770mg</name>
</gene>
<evidence type="ECO:0000259" key="2">
    <source>
        <dbReference type="Pfam" id="PF25898"/>
    </source>
</evidence>